<name>A0A919EZM5_9ACTN</name>
<protein>
    <submittedName>
        <fullName evidence="1">Uncharacterized protein</fullName>
    </submittedName>
</protein>
<gene>
    <name evidence="1" type="ORF">GCM10018980_51530</name>
</gene>
<sequence>MTGPGRYHLTLAAGGRTMMHGWWSDEQTARRKFARCIGEYGSMPGARVTLTDEETGTVLTTWPEEP</sequence>
<comment type="caution">
    <text evidence="1">The sequence shown here is derived from an EMBL/GenBank/DDBJ whole genome shotgun (WGS) entry which is preliminary data.</text>
</comment>
<organism evidence="1 2">
    <name type="scientific">Streptomyces capoamus</name>
    <dbReference type="NCBI Taxonomy" id="68183"/>
    <lineage>
        <taxon>Bacteria</taxon>
        <taxon>Bacillati</taxon>
        <taxon>Actinomycetota</taxon>
        <taxon>Actinomycetes</taxon>
        <taxon>Kitasatosporales</taxon>
        <taxon>Streptomycetaceae</taxon>
        <taxon>Streptomyces</taxon>
    </lineage>
</organism>
<dbReference type="AlphaFoldDB" id="A0A919EZM5"/>
<proteinExistence type="predicted"/>
<evidence type="ECO:0000313" key="1">
    <source>
        <dbReference type="EMBL" id="GHG61968.1"/>
    </source>
</evidence>
<dbReference type="EMBL" id="BNBF01000017">
    <property type="protein sequence ID" value="GHG61968.1"/>
    <property type="molecule type" value="Genomic_DNA"/>
</dbReference>
<accession>A0A919EZM5</accession>
<reference evidence="2" key="1">
    <citation type="journal article" date="2019" name="Int. J. Syst. Evol. Microbiol.">
        <title>The Global Catalogue of Microorganisms (GCM) 10K type strain sequencing project: providing services to taxonomists for standard genome sequencing and annotation.</title>
        <authorList>
            <consortium name="The Broad Institute Genomics Platform"/>
            <consortium name="The Broad Institute Genome Sequencing Center for Infectious Disease"/>
            <person name="Wu L."/>
            <person name="Ma J."/>
        </authorList>
    </citation>
    <scope>NUCLEOTIDE SEQUENCE [LARGE SCALE GENOMIC DNA]</scope>
    <source>
        <strain evidence="2">JCM 4253</strain>
    </source>
</reference>
<evidence type="ECO:0000313" key="2">
    <source>
        <dbReference type="Proteomes" id="UP000619355"/>
    </source>
</evidence>
<dbReference type="Proteomes" id="UP000619355">
    <property type="component" value="Unassembled WGS sequence"/>
</dbReference>
<keyword evidence="2" id="KW-1185">Reference proteome</keyword>
<dbReference type="RefSeq" id="WP_189984589.1">
    <property type="nucleotide sequence ID" value="NZ_BNBF01000017.1"/>
</dbReference>